<dbReference type="InterPro" id="IPR005158">
    <property type="entry name" value="BTAD"/>
</dbReference>
<keyword evidence="4" id="KW-0804">Transcription</keyword>
<dbReference type="GO" id="GO:0003677">
    <property type="term" value="F:DNA binding"/>
    <property type="evidence" value="ECO:0007669"/>
    <property type="project" value="UniProtKB-UniRule"/>
</dbReference>
<keyword evidence="2" id="KW-0805">Transcription regulation</keyword>
<dbReference type="PROSITE" id="PS51755">
    <property type="entry name" value="OMPR_PHOB"/>
    <property type="match status" value="1"/>
</dbReference>
<evidence type="ECO:0000256" key="6">
    <source>
        <dbReference type="SAM" id="MobiDB-lite"/>
    </source>
</evidence>
<evidence type="ECO:0000313" key="8">
    <source>
        <dbReference type="EMBL" id="GGM34934.1"/>
    </source>
</evidence>
<dbReference type="PANTHER" id="PTHR35807">
    <property type="entry name" value="TRANSCRIPTIONAL REGULATOR REDD-RELATED"/>
    <property type="match status" value="1"/>
</dbReference>
<evidence type="ECO:0000256" key="1">
    <source>
        <dbReference type="ARBA" id="ARBA00005820"/>
    </source>
</evidence>
<sequence>MRFSVLGLVSVSDGTETVVLPSSKPTSLLAALLLRPNQTVRAEYLQHVVWESSPPSSAKATLQTYVLRLRRIFRNLGFAESVIETVPGGYRFPATAATLDLVEFRELVAGAPLSASPRAELDLLRRALALWQGPPLANIQSGLLQRDDLPALTEEWLRAAERRFDLELEVGPHREVIAELRSAVREHPGYERFWEQLIELLYRSGRQADALNEYGNVKRYLRDQLGIDPGSGLQRLELAILRGETPEPRAGAAQRRPPSIAEPDPPHFTGRAVEMEALLSWLSADKPAPLVVISGPPGIGKTALAVHVAHAVRATYPDQRHVVRMTDAGGAPRPAAEIAAEVAHRRSAAADPARTLLVFDDVAGAAQLRPLLDAGASGATIVTSRSSLAGLATRRGSVVLRLGPLDPADSVRLLAANLGAGVRVDAGTALAVAEACGHFPAALLIAAIRLSVAGPGAFAASVAGLTADPMGWLTVGPDRAMSVFHLFDSYLSALKPQLVEAFHAVARAPVDEPRPASADDLLEDLVDASLLEAGRGGEYRMYPLFSSYATASALAMRPA</sequence>
<dbReference type="InterPro" id="IPR011990">
    <property type="entry name" value="TPR-like_helical_dom_sf"/>
</dbReference>
<dbReference type="Gene3D" id="1.10.10.10">
    <property type="entry name" value="Winged helix-like DNA-binding domain superfamily/Winged helix DNA-binding domain"/>
    <property type="match status" value="1"/>
</dbReference>
<dbReference type="InterPro" id="IPR016032">
    <property type="entry name" value="Sig_transdc_resp-reg_C-effctor"/>
</dbReference>
<accession>A0A917TRN2</accession>
<dbReference type="InterPro" id="IPR001867">
    <property type="entry name" value="OmpR/PhoB-type_DNA-bd"/>
</dbReference>
<gene>
    <name evidence="8" type="ORF">GCM10007977_040520</name>
</gene>
<comment type="similarity">
    <text evidence="1">Belongs to the AfsR/DnrI/RedD regulatory family.</text>
</comment>
<keyword evidence="9" id="KW-1185">Reference proteome</keyword>
<dbReference type="PANTHER" id="PTHR35807:SF1">
    <property type="entry name" value="TRANSCRIPTIONAL REGULATOR REDD"/>
    <property type="match status" value="1"/>
</dbReference>
<organism evidence="8 9">
    <name type="scientific">Dactylosporangium sucinum</name>
    <dbReference type="NCBI Taxonomy" id="1424081"/>
    <lineage>
        <taxon>Bacteria</taxon>
        <taxon>Bacillati</taxon>
        <taxon>Actinomycetota</taxon>
        <taxon>Actinomycetes</taxon>
        <taxon>Micromonosporales</taxon>
        <taxon>Micromonosporaceae</taxon>
        <taxon>Dactylosporangium</taxon>
    </lineage>
</organism>
<dbReference type="InterPro" id="IPR036388">
    <property type="entry name" value="WH-like_DNA-bd_sf"/>
</dbReference>
<dbReference type="SUPFAM" id="SSF46894">
    <property type="entry name" value="C-terminal effector domain of the bipartite response regulators"/>
    <property type="match status" value="1"/>
</dbReference>
<dbReference type="Pfam" id="PF03704">
    <property type="entry name" value="BTAD"/>
    <property type="match status" value="1"/>
</dbReference>
<dbReference type="CDD" id="cd15831">
    <property type="entry name" value="BTAD"/>
    <property type="match status" value="1"/>
</dbReference>
<dbReference type="SMART" id="SM01043">
    <property type="entry name" value="BTAD"/>
    <property type="match status" value="1"/>
</dbReference>
<proteinExistence type="inferred from homology"/>
<dbReference type="EMBL" id="BMPI01000018">
    <property type="protein sequence ID" value="GGM34934.1"/>
    <property type="molecule type" value="Genomic_DNA"/>
</dbReference>
<dbReference type="InterPro" id="IPR003593">
    <property type="entry name" value="AAA+_ATPase"/>
</dbReference>
<feature type="domain" description="OmpR/PhoB-type" evidence="7">
    <location>
        <begin position="1"/>
        <end position="94"/>
    </location>
</feature>
<evidence type="ECO:0000256" key="4">
    <source>
        <dbReference type="ARBA" id="ARBA00023163"/>
    </source>
</evidence>
<dbReference type="SMART" id="SM00382">
    <property type="entry name" value="AAA"/>
    <property type="match status" value="1"/>
</dbReference>
<dbReference type="RefSeq" id="WP_190251438.1">
    <property type="nucleotide sequence ID" value="NZ_BMPI01000018.1"/>
</dbReference>
<evidence type="ECO:0000256" key="5">
    <source>
        <dbReference type="PROSITE-ProRule" id="PRU01091"/>
    </source>
</evidence>
<dbReference type="Gene3D" id="3.40.50.300">
    <property type="entry name" value="P-loop containing nucleotide triphosphate hydrolases"/>
    <property type="match status" value="1"/>
</dbReference>
<dbReference type="AlphaFoldDB" id="A0A917TRN2"/>
<evidence type="ECO:0000313" key="9">
    <source>
        <dbReference type="Proteomes" id="UP000642070"/>
    </source>
</evidence>
<evidence type="ECO:0000256" key="3">
    <source>
        <dbReference type="ARBA" id="ARBA00023125"/>
    </source>
</evidence>
<evidence type="ECO:0000256" key="2">
    <source>
        <dbReference type="ARBA" id="ARBA00023015"/>
    </source>
</evidence>
<feature type="region of interest" description="Disordered" evidence="6">
    <location>
        <begin position="245"/>
        <end position="266"/>
    </location>
</feature>
<dbReference type="SUPFAM" id="SSF48452">
    <property type="entry name" value="TPR-like"/>
    <property type="match status" value="1"/>
</dbReference>
<dbReference type="Pfam" id="PF00486">
    <property type="entry name" value="Trans_reg_C"/>
    <property type="match status" value="1"/>
</dbReference>
<keyword evidence="3 5" id="KW-0238">DNA-binding</keyword>
<dbReference type="Gene3D" id="1.25.40.10">
    <property type="entry name" value="Tetratricopeptide repeat domain"/>
    <property type="match status" value="1"/>
</dbReference>
<protein>
    <recommendedName>
        <fullName evidence="7">OmpR/PhoB-type domain-containing protein</fullName>
    </recommendedName>
</protein>
<feature type="DNA-binding region" description="OmpR/PhoB-type" evidence="5">
    <location>
        <begin position="1"/>
        <end position="94"/>
    </location>
</feature>
<dbReference type="InterPro" id="IPR051677">
    <property type="entry name" value="AfsR-DnrI-RedD_regulator"/>
</dbReference>
<dbReference type="SUPFAM" id="SSF52540">
    <property type="entry name" value="P-loop containing nucleoside triphosphate hydrolases"/>
    <property type="match status" value="1"/>
</dbReference>
<name>A0A917TRN2_9ACTN</name>
<dbReference type="Proteomes" id="UP000642070">
    <property type="component" value="Unassembled WGS sequence"/>
</dbReference>
<dbReference type="GO" id="GO:0006355">
    <property type="term" value="P:regulation of DNA-templated transcription"/>
    <property type="evidence" value="ECO:0007669"/>
    <property type="project" value="InterPro"/>
</dbReference>
<reference evidence="8" key="2">
    <citation type="submission" date="2020-09" db="EMBL/GenBank/DDBJ databases">
        <authorList>
            <person name="Sun Q."/>
            <person name="Ohkuma M."/>
        </authorList>
    </citation>
    <scope>NUCLEOTIDE SEQUENCE</scope>
    <source>
        <strain evidence="8">JCM 19831</strain>
    </source>
</reference>
<evidence type="ECO:0000259" key="7">
    <source>
        <dbReference type="PROSITE" id="PS51755"/>
    </source>
</evidence>
<dbReference type="GO" id="GO:0000160">
    <property type="term" value="P:phosphorelay signal transduction system"/>
    <property type="evidence" value="ECO:0007669"/>
    <property type="project" value="InterPro"/>
</dbReference>
<reference evidence="8" key="1">
    <citation type="journal article" date="2014" name="Int. J. Syst. Evol. Microbiol.">
        <title>Complete genome sequence of Corynebacterium casei LMG S-19264T (=DSM 44701T), isolated from a smear-ripened cheese.</title>
        <authorList>
            <consortium name="US DOE Joint Genome Institute (JGI-PGF)"/>
            <person name="Walter F."/>
            <person name="Albersmeier A."/>
            <person name="Kalinowski J."/>
            <person name="Ruckert C."/>
        </authorList>
    </citation>
    <scope>NUCLEOTIDE SEQUENCE</scope>
    <source>
        <strain evidence="8">JCM 19831</strain>
    </source>
</reference>
<dbReference type="SMART" id="SM00862">
    <property type="entry name" value="Trans_reg_C"/>
    <property type="match status" value="1"/>
</dbReference>
<comment type="caution">
    <text evidence="8">The sequence shown here is derived from an EMBL/GenBank/DDBJ whole genome shotgun (WGS) entry which is preliminary data.</text>
</comment>
<dbReference type="InterPro" id="IPR027417">
    <property type="entry name" value="P-loop_NTPase"/>
</dbReference>